<keyword evidence="1" id="KW-1133">Transmembrane helix</keyword>
<keyword evidence="1" id="KW-0812">Transmembrane</keyword>
<dbReference type="EMBL" id="MHUL01000047">
    <property type="protein sequence ID" value="OHA75924.1"/>
    <property type="molecule type" value="Genomic_DNA"/>
</dbReference>
<feature type="transmembrane region" description="Helical" evidence="1">
    <location>
        <begin position="86"/>
        <end position="103"/>
    </location>
</feature>
<feature type="transmembrane region" description="Helical" evidence="1">
    <location>
        <begin position="109"/>
        <end position="127"/>
    </location>
</feature>
<gene>
    <name evidence="2" type="ORF">A3J30_00615</name>
</gene>
<organism evidence="2 3">
    <name type="scientific">Candidatus Wildermuthbacteria bacterium RIFCSPLOWO2_02_FULL_47_9c</name>
    <dbReference type="NCBI Taxonomy" id="1802466"/>
    <lineage>
        <taxon>Bacteria</taxon>
        <taxon>Candidatus Wildermuthiibacteriota</taxon>
    </lineage>
</organism>
<evidence type="ECO:0000313" key="2">
    <source>
        <dbReference type="EMBL" id="OHA75924.1"/>
    </source>
</evidence>
<dbReference type="Proteomes" id="UP000178222">
    <property type="component" value="Unassembled WGS sequence"/>
</dbReference>
<comment type="caution">
    <text evidence="2">The sequence shown here is derived from an EMBL/GenBank/DDBJ whole genome shotgun (WGS) entry which is preliminary data.</text>
</comment>
<reference evidence="2 3" key="1">
    <citation type="journal article" date="2016" name="Nat. Commun.">
        <title>Thousands of microbial genomes shed light on interconnected biogeochemical processes in an aquifer system.</title>
        <authorList>
            <person name="Anantharaman K."/>
            <person name="Brown C.T."/>
            <person name="Hug L.A."/>
            <person name="Sharon I."/>
            <person name="Castelle C.J."/>
            <person name="Probst A.J."/>
            <person name="Thomas B.C."/>
            <person name="Singh A."/>
            <person name="Wilkins M.J."/>
            <person name="Karaoz U."/>
            <person name="Brodie E.L."/>
            <person name="Williams K.H."/>
            <person name="Hubbard S.S."/>
            <person name="Banfield J.F."/>
        </authorList>
    </citation>
    <scope>NUCLEOTIDE SEQUENCE [LARGE SCALE GENOMIC DNA]</scope>
</reference>
<feature type="transmembrane region" description="Helical" evidence="1">
    <location>
        <begin position="39"/>
        <end position="65"/>
    </location>
</feature>
<accession>A0A1G2RSU9</accession>
<keyword evidence="1" id="KW-0472">Membrane</keyword>
<sequence>MIILTVISILAITCAVWMVNKFFPFKVCPICAGVSGTWLWMLAASLLGYRIDLVIVAMLLGGSVVGIAYQLEKKLPATGAGWRTPLLLKTLFIPAGFIAAYGILARQWITFLAALIFLLLASFVFLFSTSGKPGSRKETIKELEKKMKDCC</sequence>
<dbReference type="AlphaFoldDB" id="A0A1G2RSU9"/>
<evidence type="ECO:0000313" key="3">
    <source>
        <dbReference type="Proteomes" id="UP000178222"/>
    </source>
</evidence>
<evidence type="ECO:0000256" key="1">
    <source>
        <dbReference type="SAM" id="Phobius"/>
    </source>
</evidence>
<protein>
    <submittedName>
        <fullName evidence="2">Uncharacterized protein</fullName>
    </submittedName>
</protein>
<name>A0A1G2RSU9_9BACT</name>
<proteinExistence type="predicted"/>